<dbReference type="Pfam" id="PF00646">
    <property type="entry name" value="F-box"/>
    <property type="match status" value="1"/>
</dbReference>
<proteinExistence type="predicted"/>
<dbReference type="InterPro" id="IPR001810">
    <property type="entry name" value="F-box_dom"/>
</dbReference>
<name>A0AAV5SQ91_9BILA</name>
<feature type="non-terminal residue" evidence="2">
    <location>
        <position position="1"/>
    </location>
</feature>
<sequence length="195" mass="22397">LPDVFLRKLMRNMEVKDRLSLRLTCRAFENLVANSHAGHFEGAFISSFTPDKFNLVLGNESFYGIEWSNEDLELRLHLMNRLFSGISIGEFDFNIDDDFTAVCFVRDLISSRLIGILGFRVDSECQLNNSLLIMSDFPNSSYTMDLCFLPETERCLSLPPMEELCIFTRSKISSELFIKLLDIHKNLDLGDLIVH</sequence>
<evidence type="ECO:0000259" key="1">
    <source>
        <dbReference type="PROSITE" id="PS50181"/>
    </source>
</evidence>
<keyword evidence="3" id="KW-1185">Reference proteome</keyword>
<dbReference type="Proteomes" id="UP001432027">
    <property type="component" value="Unassembled WGS sequence"/>
</dbReference>
<feature type="domain" description="F-box" evidence="1">
    <location>
        <begin position="1"/>
        <end position="43"/>
    </location>
</feature>
<protein>
    <recommendedName>
        <fullName evidence="1">F-box domain-containing protein</fullName>
    </recommendedName>
</protein>
<accession>A0AAV5SQ91</accession>
<organism evidence="2 3">
    <name type="scientific">Pristionchus entomophagus</name>
    <dbReference type="NCBI Taxonomy" id="358040"/>
    <lineage>
        <taxon>Eukaryota</taxon>
        <taxon>Metazoa</taxon>
        <taxon>Ecdysozoa</taxon>
        <taxon>Nematoda</taxon>
        <taxon>Chromadorea</taxon>
        <taxon>Rhabditida</taxon>
        <taxon>Rhabditina</taxon>
        <taxon>Diplogasteromorpha</taxon>
        <taxon>Diplogasteroidea</taxon>
        <taxon>Neodiplogasteridae</taxon>
        <taxon>Pristionchus</taxon>
    </lineage>
</organism>
<evidence type="ECO:0000313" key="2">
    <source>
        <dbReference type="EMBL" id="GMS85526.1"/>
    </source>
</evidence>
<reference evidence="2" key="1">
    <citation type="submission" date="2023-10" db="EMBL/GenBank/DDBJ databases">
        <title>Genome assembly of Pristionchus species.</title>
        <authorList>
            <person name="Yoshida K."/>
            <person name="Sommer R.J."/>
        </authorList>
    </citation>
    <scope>NUCLEOTIDE SEQUENCE</scope>
    <source>
        <strain evidence="2">RS0144</strain>
    </source>
</reference>
<gene>
    <name evidence="2" type="ORF">PENTCL1PPCAC_7701</name>
</gene>
<dbReference type="AlphaFoldDB" id="A0AAV5SQ91"/>
<comment type="caution">
    <text evidence="2">The sequence shown here is derived from an EMBL/GenBank/DDBJ whole genome shotgun (WGS) entry which is preliminary data.</text>
</comment>
<evidence type="ECO:0000313" key="3">
    <source>
        <dbReference type="Proteomes" id="UP001432027"/>
    </source>
</evidence>
<feature type="non-terminal residue" evidence="2">
    <location>
        <position position="195"/>
    </location>
</feature>
<dbReference type="PROSITE" id="PS50181">
    <property type="entry name" value="FBOX"/>
    <property type="match status" value="1"/>
</dbReference>
<dbReference type="EMBL" id="BTSX01000002">
    <property type="protein sequence ID" value="GMS85526.1"/>
    <property type="molecule type" value="Genomic_DNA"/>
</dbReference>